<reference evidence="3 4" key="1">
    <citation type="journal article" date="2023" name="Plants (Basel)">
        <title>Bridging the Gap: Combining Genomics and Transcriptomics Approaches to Understand Stylosanthes scabra, an Orphan Legume from the Brazilian Caatinga.</title>
        <authorList>
            <person name="Ferreira-Neto J.R.C."/>
            <person name="da Silva M.D."/>
            <person name="Binneck E."/>
            <person name="de Melo N.F."/>
            <person name="da Silva R.H."/>
            <person name="de Melo A.L.T.M."/>
            <person name="Pandolfi V."/>
            <person name="Bustamante F.O."/>
            <person name="Brasileiro-Vidal A.C."/>
            <person name="Benko-Iseppon A.M."/>
        </authorList>
    </citation>
    <scope>NUCLEOTIDE SEQUENCE [LARGE SCALE GENOMIC DNA]</scope>
    <source>
        <tissue evidence="3">Leaves</tissue>
    </source>
</reference>
<keyword evidence="1" id="KW-0175">Coiled coil</keyword>
<feature type="region of interest" description="Disordered" evidence="2">
    <location>
        <begin position="27"/>
        <end position="58"/>
    </location>
</feature>
<feature type="compositionally biased region" description="Pro residues" evidence="2">
    <location>
        <begin position="43"/>
        <end position="53"/>
    </location>
</feature>
<feature type="coiled-coil region" evidence="1">
    <location>
        <begin position="88"/>
        <end position="115"/>
    </location>
</feature>
<evidence type="ECO:0000256" key="2">
    <source>
        <dbReference type="SAM" id="MobiDB-lite"/>
    </source>
</evidence>
<protein>
    <submittedName>
        <fullName evidence="3">Uncharacterized protein</fullName>
    </submittedName>
</protein>
<dbReference type="EMBL" id="JASCZI010091853">
    <property type="protein sequence ID" value="MED6151356.1"/>
    <property type="molecule type" value="Genomic_DNA"/>
</dbReference>
<proteinExistence type="predicted"/>
<accession>A0ABU6TRC1</accession>
<comment type="caution">
    <text evidence="3">The sequence shown here is derived from an EMBL/GenBank/DDBJ whole genome shotgun (WGS) entry which is preliminary data.</text>
</comment>
<name>A0ABU6TRC1_9FABA</name>
<sequence length="201" mass="22582">MQVSVIGTQATVCEFCGGAHKIEECEQVQQPAEQNNFNAPNQPQAPPIPPQDNPKPSSLEIAMDKLTQSTSAFVQHTSSFMQQTRSCMDETRANFKNQDASIKNLEVQVEQIAKQLAKPTNTFPSDTELNPREECKAIYLRSGKVVNKETTQCDNKNEEVAEKEQEKEDTHALIKANKEKEAVKAYGPRIPFPQRLKEHNN</sequence>
<feature type="compositionally biased region" description="Low complexity" evidence="2">
    <location>
        <begin position="29"/>
        <end position="42"/>
    </location>
</feature>
<evidence type="ECO:0000256" key="1">
    <source>
        <dbReference type="SAM" id="Coils"/>
    </source>
</evidence>
<dbReference type="Proteomes" id="UP001341840">
    <property type="component" value="Unassembled WGS sequence"/>
</dbReference>
<feature type="coiled-coil region" evidence="1">
    <location>
        <begin position="146"/>
        <end position="173"/>
    </location>
</feature>
<organism evidence="3 4">
    <name type="scientific">Stylosanthes scabra</name>
    <dbReference type="NCBI Taxonomy" id="79078"/>
    <lineage>
        <taxon>Eukaryota</taxon>
        <taxon>Viridiplantae</taxon>
        <taxon>Streptophyta</taxon>
        <taxon>Embryophyta</taxon>
        <taxon>Tracheophyta</taxon>
        <taxon>Spermatophyta</taxon>
        <taxon>Magnoliopsida</taxon>
        <taxon>eudicotyledons</taxon>
        <taxon>Gunneridae</taxon>
        <taxon>Pentapetalae</taxon>
        <taxon>rosids</taxon>
        <taxon>fabids</taxon>
        <taxon>Fabales</taxon>
        <taxon>Fabaceae</taxon>
        <taxon>Papilionoideae</taxon>
        <taxon>50 kb inversion clade</taxon>
        <taxon>dalbergioids sensu lato</taxon>
        <taxon>Dalbergieae</taxon>
        <taxon>Pterocarpus clade</taxon>
        <taxon>Stylosanthes</taxon>
    </lineage>
</organism>
<evidence type="ECO:0000313" key="4">
    <source>
        <dbReference type="Proteomes" id="UP001341840"/>
    </source>
</evidence>
<gene>
    <name evidence="3" type="ORF">PIB30_081734</name>
</gene>
<keyword evidence="4" id="KW-1185">Reference proteome</keyword>
<evidence type="ECO:0000313" key="3">
    <source>
        <dbReference type="EMBL" id="MED6151356.1"/>
    </source>
</evidence>